<dbReference type="PANTHER" id="PTHR32432">
    <property type="entry name" value="CELL DIVISION PROTEIN FTSA-RELATED"/>
    <property type="match status" value="1"/>
</dbReference>
<evidence type="ECO:0000256" key="3">
    <source>
        <dbReference type="ARBA" id="ARBA00023136"/>
    </source>
</evidence>
<dbReference type="Proteomes" id="UP000697995">
    <property type="component" value="Unassembled WGS sequence"/>
</dbReference>
<dbReference type="EMBL" id="NRSG01000172">
    <property type="protein sequence ID" value="MBK1660380.1"/>
    <property type="molecule type" value="Genomic_DNA"/>
</dbReference>
<keyword evidence="2 5" id="KW-0132">Cell division</keyword>
<keyword evidence="10" id="KW-1185">Reference proteome</keyword>
<dbReference type="HAMAP" id="MF_02033">
    <property type="entry name" value="FtsA"/>
    <property type="match status" value="1"/>
</dbReference>
<proteinExistence type="inferred from homology"/>
<evidence type="ECO:0000256" key="5">
    <source>
        <dbReference type="HAMAP-Rule" id="MF_02033"/>
    </source>
</evidence>
<evidence type="ECO:0000256" key="1">
    <source>
        <dbReference type="ARBA" id="ARBA00022475"/>
    </source>
</evidence>
<dbReference type="PANTHER" id="PTHR32432:SF4">
    <property type="entry name" value="CELL DIVISION PROTEIN FTSA"/>
    <property type="match status" value="1"/>
</dbReference>
<accession>A0ABS1D199</accession>
<dbReference type="GO" id="GO:0051301">
    <property type="term" value="P:cell division"/>
    <property type="evidence" value="ECO:0007669"/>
    <property type="project" value="UniProtKB-KW"/>
</dbReference>
<evidence type="ECO:0000256" key="4">
    <source>
        <dbReference type="ARBA" id="ARBA00023306"/>
    </source>
</evidence>
<evidence type="ECO:0000256" key="6">
    <source>
        <dbReference type="PIRNR" id="PIRNR003101"/>
    </source>
</evidence>
<evidence type="ECO:0000259" key="8">
    <source>
        <dbReference type="SMART" id="SM00842"/>
    </source>
</evidence>
<dbReference type="InterPro" id="IPR043129">
    <property type="entry name" value="ATPase_NBD"/>
</dbReference>
<keyword evidence="1 5" id="KW-1003">Cell membrane</keyword>
<dbReference type="Gene3D" id="3.30.420.40">
    <property type="match status" value="2"/>
</dbReference>
<reference evidence="9 10" key="1">
    <citation type="journal article" date="2020" name="Microorganisms">
        <title>Osmotic Adaptation and Compatible Solute Biosynthesis of Phototrophic Bacteria as Revealed from Genome Analyses.</title>
        <authorList>
            <person name="Imhoff J.F."/>
            <person name="Rahn T."/>
            <person name="Kunzel S."/>
            <person name="Keller A."/>
            <person name="Neulinger S.C."/>
        </authorList>
    </citation>
    <scope>NUCLEOTIDE SEQUENCE [LARGE SCALE GENOMIC DNA]</scope>
    <source>
        <strain evidence="9 10">DSM 15382</strain>
    </source>
</reference>
<gene>
    <name evidence="5 9" type="primary">ftsA</name>
    <name evidence="9" type="ORF">CKO45_19310</name>
</gene>
<dbReference type="Pfam" id="PF02491">
    <property type="entry name" value="SHS2_FTSA"/>
    <property type="match status" value="1"/>
</dbReference>
<comment type="subcellular location">
    <subcellularLocation>
        <location evidence="5">Cell membrane</location>
        <topology evidence="5">Peripheral membrane protein</topology>
        <orientation evidence="5">Cytoplasmic side</orientation>
    </subcellularLocation>
    <text evidence="5">Localizes to the Z ring in an FtsZ-dependent manner. Targeted to the membrane through a conserved C-terminal amphipathic helix.</text>
</comment>
<dbReference type="InterPro" id="IPR050696">
    <property type="entry name" value="FtsA/MreB"/>
</dbReference>
<comment type="caution">
    <text evidence="9">The sequence shown here is derived from an EMBL/GenBank/DDBJ whole genome shotgun (WGS) entry which is preliminary data.</text>
</comment>
<dbReference type="SMART" id="SM00842">
    <property type="entry name" value="FtsA"/>
    <property type="match status" value="1"/>
</dbReference>
<sequence>MNQLARLPPAVDPPAPSRRRRGAKPGVFGVLDIGTTKTVCVIARIENDGEPRALGFGWQRSRGVKGGSIIDLEEAERAIRAAVGQAEEMADTQLRSVVVNLSCGQPESRQQNIQWQIGGRAATEADLRGILNEGRRRSAEDGRETVHAFPLGFTVDATPGADDPRGMICDTLTARLHMVDAAQASLRNLGACLLRCDLEVEELVSAPYAAGLATLVEDEKQLGATVIDMGGGTTSFAVFAEGHLLHTAQLPVGGWHVTNDLARLLSTPVAHAERLKTLHGGVLPAPDDEREWLPVPLVGEEDDQIARIPRAMVVGIIRPRLEETFELIRDKLDAAGLTQEMGRRVVLTGGASQLVGARELAARVLDRQVRAGRPHPLRGLPETAQGPAFAAPLGLLAWCAGEGRPLIDLLPGLDRPPGLFRRIVNWLRDRA</sequence>
<evidence type="ECO:0000313" key="9">
    <source>
        <dbReference type="EMBL" id="MBK1660380.1"/>
    </source>
</evidence>
<dbReference type="InterPro" id="IPR003494">
    <property type="entry name" value="SHS2_FtsA"/>
</dbReference>
<dbReference type="NCBIfam" id="TIGR01174">
    <property type="entry name" value="ftsA"/>
    <property type="match status" value="1"/>
</dbReference>
<comment type="function">
    <text evidence="5 6">Cell division protein that is involved in the assembly of the Z ring. May serve as a membrane anchor for the Z ring.</text>
</comment>
<organism evidence="9 10">
    <name type="scientific">Paracraurococcus ruber</name>
    <dbReference type="NCBI Taxonomy" id="77675"/>
    <lineage>
        <taxon>Bacteria</taxon>
        <taxon>Pseudomonadati</taxon>
        <taxon>Pseudomonadota</taxon>
        <taxon>Alphaproteobacteria</taxon>
        <taxon>Acetobacterales</taxon>
        <taxon>Roseomonadaceae</taxon>
        <taxon>Paracraurococcus</taxon>
    </lineage>
</organism>
<comment type="subunit">
    <text evidence="5">Self-interacts. Interacts with FtsZ.</text>
</comment>
<dbReference type="SUPFAM" id="SSF53067">
    <property type="entry name" value="Actin-like ATPase domain"/>
    <property type="match status" value="2"/>
</dbReference>
<keyword evidence="4 5" id="KW-0131">Cell cycle</keyword>
<feature type="domain" description="SHS2" evidence="8">
    <location>
        <begin position="28"/>
        <end position="214"/>
    </location>
</feature>
<comment type="similarity">
    <text evidence="5 6">Belongs to the FtsA/MreB family.</text>
</comment>
<evidence type="ECO:0000256" key="7">
    <source>
        <dbReference type="SAM" id="MobiDB-lite"/>
    </source>
</evidence>
<dbReference type="CDD" id="cd24048">
    <property type="entry name" value="ASKHA_NBD_FtsA"/>
    <property type="match status" value="1"/>
</dbReference>
<evidence type="ECO:0000256" key="2">
    <source>
        <dbReference type="ARBA" id="ARBA00022618"/>
    </source>
</evidence>
<dbReference type="InterPro" id="IPR020823">
    <property type="entry name" value="Cell_div_FtsA"/>
</dbReference>
<protein>
    <recommendedName>
        <fullName evidence="5 6">Cell division protein FtsA</fullName>
    </recommendedName>
</protein>
<dbReference type="PIRSF" id="PIRSF003101">
    <property type="entry name" value="FtsA"/>
    <property type="match status" value="1"/>
</dbReference>
<name>A0ABS1D199_9PROT</name>
<keyword evidence="3 5" id="KW-0472">Membrane</keyword>
<dbReference type="RefSeq" id="WP_133221511.1">
    <property type="nucleotide sequence ID" value="NZ_NRSG01000172.1"/>
</dbReference>
<dbReference type="Pfam" id="PF14450">
    <property type="entry name" value="FtsA"/>
    <property type="match status" value="1"/>
</dbReference>
<feature type="region of interest" description="Disordered" evidence="7">
    <location>
        <begin position="1"/>
        <end position="24"/>
    </location>
</feature>
<evidence type="ECO:0000313" key="10">
    <source>
        <dbReference type="Proteomes" id="UP000697995"/>
    </source>
</evidence>